<keyword evidence="3" id="KW-1185">Reference proteome</keyword>
<dbReference type="InterPro" id="IPR032710">
    <property type="entry name" value="NTF2-like_dom_sf"/>
</dbReference>
<dbReference type="EMBL" id="JH594606">
    <property type="protein sequence ID" value="EHQ01469.1"/>
    <property type="molecule type" value="Genomic_DNA"/>
</dbReference>
<dbReference type="eggNOG" id="ENOG5032143">
    <property type="taxonomic scope" value="Bacteria"/>
</dbReference>
<evidence type="ECO:0000313" key="3">
    <source>
        <dbReference type="Proteomes" id="UP000003844"/>
    </source>
</evidence>
<gene>
    <name evidence="2" type="ORF">Gilli_0767</name>
</gene>
<dbReference type="Pfam" id="PF12680">
    <property type="entry name" value="SnoaL_2"/>
    <property type="match status" value="1"/>
</dbReference>
<evidence type="ECO:0000313" key="2">
    <source>
        <dbReference type="EMBL" id="EHQ01469.1"/>
    </source>
</evidence>
<proteinExistence type="predicted"/>
<dbReference type="OrthoDB" id="824753at2"/>
<accession>H2BSE6</accession>
<name>H2BSE6_GILLR</name>
<dbReference type="Gene3D" id="3.10.450.50">
    <property type="match status" value="1"/>
</dbReference>
<dbReference type="SUPFAM" id="SSF54427">
    <property type="entry name" value="NTF2-like"/>
    <property type="match status" value="1"/>
</dbReference>
<dbReference type="AlphaFoldDB" id="H2BSE6"/>
<organism evidence="2 3">
    <name type="scientific">Gillisia limnaea (strain DSM 15749 / LMG 21470 / R-8282)</name>
    <dbReference type="NCBI Taxonomy" id="865937"/>
    <lineage>
        <taxon>Bacteria</taxon>
        <taxon>Pseudomonadati</taxon>
        <taxon>Bacteroidota</taxon>
        <taxon>Flavobacteriia</taxon>
        <taxon>Flavobacteriales</taxon>
        <taxon>Flavobacteriaceae</taxon>
        <taxon>Gillisia</taxon>
    </lineage>
</organism>
<dbReference type="InterPro" id="IPR037401">
    <property type="entry name" value="SnoaL-like"/>
</dbReference>
<feature type="domain" description="SnoaL-like" evidence="1">
    <location>
        <begin position="37"/>
        <end position="143"/>
    </location>
</feature>
<dbReference type="STRING" id="865937.Gilli_0767"/>
<dbReference type="PROSITE" id="PS51257">
    <property type="entry name" value="PROKAR_LIPOPROTEIN"/>
    <property type="match status" value="1"/>
</dbReference>
<dbReference type="Proteomes" id="UP000003844">
    <property type="component" value="Unassembled WGS sequence"/>
</dbReference>
<dbReference type="RefSeq" id="WP_006987791.1">
    <property type="nucleotide sequence ID" value="NZ_JH594606.1"/>
</dbReference>
<dbReference type="HOGENOM" id="CLU_1515859_0_0_10"/>
<reference evidence="3" key="1">
    <citation type="journal article" date="2012" name="Stand. Genomic Sci.">
        <title>Genome sequence of the Antarctic rhodopsins-containing flavobacterium Gillisia limnaea type strain (R-8282(T)).</title>
        <authorList>
            <person name="Riedel T."/>
            <person name="Held B."/>
            <person name="Nolan M."/>
            <person name="Lucas S."/>
            <person name="Lapidus A."/>
            <person name="Tice H."/>
            <person name="Del Rio T.G."/>
            <person name="Cheng J.F."/>
            <person name="Han C."/>
            <person name="Tapia R."/>
            <person name="Goodwin L.A."/>
            <person name="Pitluck S."/>
            <person name="Liolios K."/>
            <person name="Mavromatis K."/>
            <person name="Pagani I."/>
            <person name="Ivanova N."/>
            <person name="Mikhailova N."/>
            <person name="Pati A."/>
            <person name="Chen A."/>
            <person name="Palaniappan K."/>
            <person name="Land M."/>
            <person name="Rohde M."/>
            <person name="Tindall B.J."/>
            <person name="Detter J.C."/>
            <person name="Goker M."/>
            <person name="Bristow J."/>
            <person name="Eisen J.A."/>
            <person name="Markowitz V."/>
            <person name="Hugenholtz P."/>
            <person name="Kyrpides N.C."/>
            <person name="Klenk H.P."/>
            <person name="Woyke T."/>
        </authorList>
    </citation>
    <scope>NUCLEOTIDE SEQUENCE [LARGE SCALE GENOMIC DNA]</scope>
    <source>
        <strain evidence="3">DSM 15749 / LMG 21470 / R-8282</strain>
    </source>
</reference>
<protein>
    <submittedName>
        <fullName evidence="2">Secreted protein</fullName>
    </submittedName>
</protein>
<evidence type="ECO:0000259" key="1">
    <source>
        <dbReference type="Pfam" id="PF12680"/>
    </source>
</evidence>
<sequence length="175" mass="20173">MKKLILLGLAILLFTACGKKDTRYTQQSPEIDSYKKVIESYEKQDWEAMAKYYADTAKIMNNVMEKDAQTFAQLIAQNKEDAALFSSWDFVDAESEYEMVVTDDGETWVNFWGLWQATLKANNQLYEIPAHITARFVDGKIVRENGYWDISKIVSDIQTLENAEKSQLEDDSVKE</sequence>